<dbReference type="Pfam" id="PF00383">
    <property type="entry name" value="dCMP_cyt_deam_1"/>
    <property type="match status" value="1"/>
</dbReference>
<dbReference type="InterPro" id="IPR002734">
    <property type="entry name" value="RibDG_C"/>
</dbReference>
<dbReference type="PANTHER" id="PTHR38011:SF7">
    <property type="entry name" value="2,5-DIAMINO-6-RIBOSYLAMINO-4(3H)-PYRIMIDINONE 5'-PHOSPHATE REDUCTASE"/>
    <property type="match status" value="1"/>
</dbReference>
<keyword evidence="7 14" id="KW-0479">Metal-binding</keyword>
<dbReference type="InterPro" id="IPR016192">
    <property type="entry name" value="APOBEC/CMP_deaminase_Zn-bd"/>
</dbReference>
<evidence type="ECO:0000313" key="18">
    <source>
        <dbReference type="Proteomes" id="UP001596528"/>
    </source>
</evidence>
<evidence type="ECO:0000256" key="5">
    <source>
        <dbReference type="ARBA" id="ARBA00007417"/>
    </source>
</evidence>
<evidence type="ECO:0000256" key="13">
    <source>
        <dbReference type="ARBA" id="ARBA00049886"/>
    </source>
</evidence>
<comment type="cofactor">
    <cofactor evidence="14">
        <name>Zn(2+)</name>
        <dbReference type="ChEBI" id="CHEBI:29105"/>
    </cofactor>
    <text evidence="14">Binds 1 zinc ion.</text>
</comment>
<gene>
    <name evidence="17" type="primary">ribD</name>
    <name evidence="17" type="ORF">ACFQWB_16455</name>
</gene>
<keyword evidence="8 14" id="KW-0862">Zinc</keyword>
<dbReference type="SUPFAM" id="SSF53597">
    <property type="entry name" value="Dihydrofolate reductase-like"/>
    <property type="match status" value="1"/>
</dbReference>
<feature type="region of interest" description="Disordered" evidence="15">
    <location>
        <begin position="375"/>
        <end position="406"/>
    </location>
</feature>
<dbReference type="InterPro" id="IPR016193">
    <property type="entry name" value="Cytidine_deaminase-like"/>
</dbReference>
<dbReference type="GO" id="GO:0008703">
    <property type="term" value="F:5-amino-6-(5-phosphoribosylamino)uracil reductase activity"/>
    <property type="evidence" value="ECO:0007669"/>
    <property type="project" value="UniProtKB-EC"/>
</dbReference>
<dbReference type="CDD" id="cd01284">
    <property type="entry name" value="Riboflavin_deaminase-reductase"/>
    <property type="match status" value="1"/>
</dbReference>
<reference evidence="18" key="1">
    <citation type="journal article" date="2019" name="Int. J. Syst. Evol. Microbiol.">
        <title>The Global Catalogue of Microorganisms (GCM) 10K type strain sequencing project: providing services to taxonomists for standard genome sequencing and annotation.</title>
        <authorList>
            <consortium name="The Broad Institute Genomics Platform"/>
            <consortium name="The Broad Institute Genome Sequencing Center for Infectious Disease"/>
            <person name="Wu L."/>
            <person name="Ma J."/>
        </authorList>
    </citation>
    <scope>NUCLEOTIDE SEQUENCE [LARGE SCALE GENOMIC DNA]</scope>
    <source>
        <strain evidence="18">JCM 18657</strain>
    </source>
</reference>
<evidence type="ECO:0000256" key="3">
    <source>
        <dbReference type="ARBA" id="ARBA00004910"/>
    </source>
</evidence>
<dbReference type="Gene3D" id="3.40.140.10">
    <property type="entry name" value="Cytidine Deaminase, domain 2"/>
    <property type="match status" value="1"/>
</dbReference>
<comment type="similarity">
    <text evidence="4 14">In the N-terminal section; belongs to the cytidine and deoxycytidylate deaminase family.</text>
</comment>
<comment type="pathway">
    <text evidence="2 14">Cofactor biosynthesis; riboflavin biosynthesis; 5-amino-6-(D-ribitylamino)uracil from GTP: step 2/4.</text>
</comment>
<keyword evidence="14 17" id="KW-0378">Hydrolase</keyword>
<dbReference type="Gene3D" id="3.40.430.10">
    <property type="entry name" value="Dihydrofolate Reductase, subunit A"/>
    <property type="match status" value="1"/>
</dbReference>
<dbReference type="EMBL" id="JBHTGQ010000046">
    <property type="protein sequence ID" value="MFC7751511.1"/>
    <property type="molecule type" value="Genomic_DNA"/>
</dbReference>
<dbReference type="InterPro" id="IPR050765">
    <property type="entry name" value="Riboflavin_Biosynth_HTPR"/>
</dbReference>
<dbReference type="NCBIfam" id="TIGR00326">
    <property type="entry name" value="eubact_ribD"/>
    <property type="match status" value="1"/>
</dbReference>
<name>A0ABW2V8G2_9BACL</name>
<evidence type="ECO:0000256" key="2">
    <source>
        <dbReference type="ARBA" id="ARBA00004882"/>
    </source>
</evidence>
<feature type="domain" description="CMP/dCMP-type deaminase" evidence="16">
    <location>
        <begin position="10"/>
        <end position="132"/>
    </location>
</feature>
<proteinExistence type="inferred from homology"/>
<keyword evidence="9 14" id="KW-0521">NADP</keyword>
<dbReference type="InterPro" id="IPR024072">
    <property type="entry name" value="DHFR-like_dom_sf"/>
</dbReference>
<comment type="catalytic activity">
    <reaction evidence="12 14">
        <text>5-amino-6-(5-phospho-D-ribitylamino)uracil + NADP(+) = 5-amino-6-(5-phospho-D-ribosylamino)uracil + NADPH + H(+)</text>
        <dbReference type="Rhea" id="RHEA:17845"/>
        <dbReference type="ChEBI" id="CHEBI:15378"/>
        <dbReference type="ChEBI" id="CHEBI:57783"/>
        <dbReference type="ChEBI" id="CHEBI:58349"/>
        <dbReference type="ChEBI" id="CHEBI:58421"/>
        <dbReference type="ChEBI" id="CHEBI:58453"/>
        <dbReference type="EC" id="1.1.1.193"/>
    </reaction>
</comment>
<dbReference type="InterPro" id="IPR004794">
    <property type="entry name" value="Eubact_RibD"/>
</dbReference>
<dbReference type="Pfam" id="PF01872">
    <property type="entry name" value="RibD_C"/>
    <property type="match status" value="1"/>
</dbReference>
<evidence type="ECO:0000256" key="8">
    <source>
        <dbReference type="ARBA" id="ARBA00022833"/>
    </source>
</evidence>
<evidence type="ECO:0000256" key="15">
    <source>
        <dbReference type="SAM" id="MobiDB-lite"/>
    </source>
</evidence>
<organism evidence="17 18">
    <name type="scientific">Paenibacillus thermoaerophilus</name>
    <dbReference type="NCBI Taxonomy" id="1215385"/>
    <lineage>
        <taxon>Bacteria</taxon>
        <taxon>Bacillati</taxon>
        <taxon>Bacillota</taxon>
        <taxon>Bacilli</taxon>
        <taxon>Bacillales</taxon>
        <taxon>Paenibacillaceae</taxon>
        <taxon>Paenibacillus</taxon>
    </lineage>
</organism>
<keyword evidence="18" id="KW-1185">Reference proteome</keyword>
<evidence type="ECO:0000313" key="17">
    <source>
        <dbReference type="EMBL" id="MFC7751511.1"/>
    </source>
</evidence>
<dbReference type="InterPro" id="IPR002125">
    <property type="entry name" value="CMP_dCMP_dom"/>
</dbReference>
<evidence type="ECO:0000256" key="10">
    <source>
        <dbReference type="ARBA" id="ARBA00023002"/>
    </source>
</evidence>
<evidence type="ECO:0000256" key="12">
    <source>
        <dbReference type="ARBA" id="ARBA00049861"/>
    </source>
</evidence>
<dbReference type="PROSITE" id="PS00903">
    <property type="entry name" value="CYT_DCMP_DEAMINASES_1"/>
    <property type="match status" value="1"/>
</dbReference>
<keyword evidence="6 14" id="KW-0686">Riboflavin biosynthesis</keyword>
<comment type="caution">
    <text evidence="17">The sequence shown here is derived from an EMBL/GenBank/DDBJ whole genome shotgun (WGS) entry which is preliminary data.</text>
</comment>
<dbReference type="PROSITE" id="PS51747">
    <property type="entry name" value="CYT_DCMP_DEAMINASES_2"/>
    <property type="match status" value="1"/>
</dbReference>
<evidence type="ECO:0000259" key="16">
    <source>
        <dbReference type="PROSITE" id="PS51747"/>
    </source>
</evidence>
<dbReference type="SUPFAM" id="SSF53927">
    <property type="entry name" value="Cytidine deaminase-like"/>
    <property type="match status" value="1"/>
</dbReference>
<keyword evidence="11" id="KW-0511">Multifunctional enzyme</keyword>
<dbReference type="GO" id="GO:0008835">
    <property type="term" value="F:diaminohydroxyphosphoribosylaminopyrimidine deaminase activity"/>
    <property type="evidence" value="ECO:0007669"/>
    <property type="project" value="UniProtKB-EC"/>
</dbReference>
<evidence type="ECO:0000256" key="11">
    <source>
        <dbReference type="ARBA" id="ARBA00023268"/>
    </source>
</evidence>
<comment type="similarity">
    <text evidence="5 14">In the C-terminal section; belongs to the HTP reductase family.</text>
</comment>
<dbReference type="EC" id="1.1.1.193" evidence="14"/>
<evidence type="ECO:0000256" key="1">
    <source>
        <dbReference type="ARBA" id="ARBA00002151"/>
    </source>
</evidence>
<dbReference type="RefSeq" id="WP_138790544.1">
    <property type="nucleotide sequence ID" value="NZ_JBHTGQ010000046.1"/>
</dbReference>
<keyword evidence="10 14" id="KW-0560">Oxidoreductase</keyword>
<comment type="catalytic activity">
    <reaction evidence="13 14">
        <text>2,5-diamino-6-hydroxy-4-(5-phosphoribosylamino)-pyrimidine + H2O + H(+) = 5-amino-6-(5-phospho-D-ribosylamino)uracil + NH4(+)</text>
        <dbReference type="Rhea" id="RHEA:21868"/>
        <dbReference type="ChEBI" id="CHEBI:15377"/>
        <dbReference type="ChEBI" id="CHEBI:15378"/>
        <dbReference type="ChEBI" id="CHEBI:28938"/>
        <dbReference type="ChEBI" id="CHEBI:58453"/>
        <dbReference type="ChEBI" id="CHEBI:58614"/>
        <dbReference type="EC" id="3.5.4.26"/>
    </reaction>
</comment>
<protein>
    <recommendedName>
        <fullName evidence="14">Riboflavin biosynthesis protein RibD</fullName>
    </recommendedName>
    <domain>
        <recommendedName>
            <fullName evidence="14">Diaminohydroxyphosphoribosylaminopyrimidine deaminase</fullName>
            <shortName evidence="14">DRAP deaminase</shortName>
            <ecNumber evidence="14">3.5.4.26</ecNumber>
        </recommendedName>
        <alternativeName>
            <fullName evidence="14">Riboflavin-specific deaminase</fullName>
        </alternativeName>
    </domain>
    <domain>
        <recommendedName>
            <fullName evidence="14">5-amino-6-(5-phosphoribosylamino)uracil reductase</fullName>
            <ecNumber evidence="14">1.1.1.193</ecNumber>
        </recommendedName>
        <alternativeName>
            <fullName evidence="14">HTP reductase</fullName>
        </alternativeName>
    </domain>
</protein>
<evidence type="ECO:0000256" key="4">
    <source>
        <dbReference type="ARBA" id="ARBA00005259"/>
    </source>
</evidence>
<dbReference type="InterPro" id="IPR011549">
    <property type="entry name" value="RibD_C"/>
</dbReference>
<evidence type="ECO:0000256" key="9">
    <source>
        <dbReference type="ARBA" id="ARBA00022857"/>
    </source>
</evidence>
<sequence>MTITERPPELNGESYMRLALQLAESAAGQTASNPVVGCVIVKGGRIVGMGAHLQRGHHHAEVHALLMAGSEAAGSTVYVTLEPCSHFGRTPPCCDRLIAEKVKKVVVACLDPNPLVAGTGVERLRAHGIEVEVGLLEEEAKRLNERFFKYIVHGMPFVTLKTACTLDGRIATKTGDSKWISNGESRKYVHTLRHRHQAIMVGVDTIIADDPQLTTRLDVPALHPVRIVADSKLRIPLDSRVVRDGEAKTIVLTTKQASLEGIRRLNAYGVEVMRCGDGPQVDLRLAMRMLAEREISSVLLEGGGRLNGAMLEAGLVDRVVLFIAPKLVGGEKAPPAFNWAGVERMKDALKLERLSVTTYGDDLCVTGYPVYPDGWGEPSSDGSAGKRETPVTPAAKEEISDVHGIG</sequence>
<feature type="compositionally biased region" description="Basic and acidic residues" evidence="15">
    <location>
        <begin position="384"/>
        <end position="406"/>
    </location>
</feature>
<evidence type="ECO:0000256" key="14">
    <source>
        <dbReference type="PIRNR" id="PIRNR006769"/>
    </source>
</evidence>
<evidence type="ECO:0000256" key="6">
    <source>
        <dbReference type="ARBA" id="ARBA00022619"/>
    </source>
</evidence>
<dbReference type="PIRSF" id="PIRSF006769">
    <property type="entry name" value="RibD"/>
    <property type="match status" value="1"/>
</dbReference>
<evidence type="ECO:0000256" key="7">
    <source>
        <dbReference type="ARBA" id="ARBA00022723"/>
    </source>
</evidence>
<accession>A0ABW2V8G2</accession>
<comment type="pathway">
    <text evidence="3 14">Cofactor biosynthesis; riboflavin biosynthesis; 5-amino-6-(D-ribitylamino)uracil from GTP: step 3/4.</text>
</comment>
<dbReference type="EC" id="3.5.4.26" evidence="14"/>
<dbReference type="NCBIfam" id="TIGR00227">
    <property type="entry name" value="ribD_Cterm"/>
    <property type="match status" value="1"/>
</dbReference>
<dbReference type="PANTHER" id="PTHR38011">
    <property type="entry name" value="DIHYDROFOLATE REDUCTASE FAMILY PROTEIN (AFU_ORTHOLOGUE AFUA_8G06820)"/>
    <property type="match status" value="1"/>
</dbReference>
<comment type="function">
    <text evidence="1 14">Converts 2,5-diamino-6-(ribosylamino)-4(3h)-pyrimidinone 5'-phosphate into 5-amino-6-(ribosylamino)-2,4(1h,3h)-pyrimidinedione 5'-phosphate.</text>
</comment>
<dbReference type="Proteomes" id="UP001596528">
    <property type="component" value="Unassembled WGS sequence"/>
</dbReference>